<keyword evidence="3" id="KW-1185">Reference proteome</keyword>
<dbReference type="InterPro" id="IPR018310">
    <property type="entry name" value="Put_endonuclease_Z1-dom"/>
</dbReference>
<dbReference type="RefSeq" id="WP_077993693.1">
    <property type="nucleotide sequence ID" value="NZ_CP015625.1"/>
</dbReference>
<dbReference type="Proteomes" id="UP000189632">
    <property type="component" value="Chromosome"/>
</dbReference>
<dbReference type="InterPro" id="IPR027417">
    <property type="entry name" value="P-loop_NTPase"/>
</dbReference>
<gene>
    <name evidence="2" type="ORF">BBC0122_020540</name>
</gene>
<dbReference type="InterPro" id="IPR014001">
    <property type="entry name" value="Helicase_ATP-bd"/>
</dbReference>
<organism evidence="2 3">
    <name type="scientific">Bartonella choladocola</name>
    <dbReference type="NCBI Taxonomy" id="2750995"/>
    <lineage>
        <taxon>Bacteria</taxon>
        <taxon>Pseudomonadati</taxon>
        <taxon>Pseudomonadota</taxon>
        <taxon>Alphaproteobacteria</taxon>
        <taxon>Hyphomicrobiales</taxon>
        <taxon>Bartonellaceae</taxon>
        <taxon>Bartonella</taxon>
    </lineage>
</organism>
<proteinExistence type="predicted"/>
<evidence type="ECO:0000259" key="1">
    <source>
        <dbReference type="PROSITE" id="PS51192"/>
    </source>
</evidence>
<dbReference type="InterPro" id="IPR040980">
    <property type="entry name" value="SWI2_SNF2"/>
</dbReference>
<dbReference type="PROSITE" id="PS51192">
    <property type="entry name" value="HELICASE_ATP_BIND_1"/>
    <property type="match status" value="1"/>
</dbReference>
<dbReference type="Pfam" id="PF18766">
    <property type="entry name" value="SWI2_SNF2"/>
    <property type="match status" value="1"/>
</dbReference>
<accession>A0A1U9MJM0</accession>
<protein>
    <submittedName>
        <fullName evidence="2">Type III restriction enzyme, res subunit</fullName>
    </submittedName>
</protein>
<dbReference type="EMBL" id="CP015625">
    <property type="protein sequence ID" value="AQT48147.1"/>
    <property type="molecule type" value="Genomic_DNA"/>
</dbReference>
<dbReference type="Gene3D" id="3.40.50.300">
    <property type="entry name" value="P-loop containing nucleotide triphosphate hydrolases"/>
    <property type="match status" value="1"/>
</dbReference>
<feature type="domain" description="Helicase ATP-binding" evidence="1">
    <location>
        <begin position="43"/>
        <end position="213"/>
    </location>
</feature>
<dbReference type="Pfam" id="PF10593">
    <property type="entry name" value="Z1"/>
    <property type="match status" value="1"/>
</dbReference>
<dbReference type="AlphaFoldDB" id="A0A1U9MJM0"/>
<name>A0A1U9MJM0_9HYPH</name>
<sequence>MTDWKKMVGNVGNQQYSNRLKVLRGRGIDTKAIEETVEKTIENLIKNRGRSFVIFGEPQSGKTEMMIALNAKLLDEGTDVIINLVTDSVDLLEQSLSRFRESGLSPSPKQYTELPQKPDDFNHKKWVIFSKKNAKDLEKLKTLLQFRKQIVVIDDEADFASPNAKVNKNQKTRINQLIHDLLGTTGQYIGVTATPARLNLNNTFENDSELWVEFRPHPDYVGQKFFFPSNGVIDYRLHTFDVDEGSERNELENAILHFLCGVAEQHMRGFEKNFTMLVHTSGKKDEHNNDIGVIRNTIDTLSSPEKLSFEKIVNKKLKEIANEYSDKGPDEIVKFVLRNIYKNTIVEINSSKLSAKVSDIAKPKCLFSFAAGGNIISRGVTFDNLLSMYFTRSVKGKFSQDTYIQRARMFGNRKEYKNYFQLWCPTELMKNWSKCFEFHNLAISAMRSASGAPVWLSDHKTIPTSSNSIDKSTVDFEDGEMSFHLFKYNDNYDKAMDRGGRTNSQMLDILRKTFSEEEFPQYLYEYIKRDLSEDPKTDISFHKTSQFGKSNNKYSYDEIKNIRRKKGIFSNNEFSRSERPNAKHHLKIFFNKYGDARLFYKINGDAIKFIRNKK</sequence>
<evidence type="ECO:0000313" key="2">
    <source>
        <dbReference type="EMBL" id="AQT48147.1"/>
    </source>
</evidence>
<dbReference type="SUPFAM" id="SSF52540">
    <property type="entry name" value="P-loop containing nucleoside triphosphate hydrolases"/>
    <property type="match status" value="1"/>
</dbReference>
<reference evidence="2 3" key="1">
    <citation type="submission" date="2016-11" db="EMBL/GenBank/DDBJ databases">
        <title>Comparative genomics of Bartonella apis.</title>
        <authorList>
            <person name="Engel P."/>
        </authorList>
    </citation>
    <scope>NUCLEOTIDE SEQUENCE [LARGE SCALE GENOMIC DNA]</scope>
    <source>
        <strain evidence="2 3">BBC0122</strain>
    </source>
</reference>
<evidence type="ECO:0000313" key="3">
    <source>
        <dbReference type="Proteomes" id="UP000189632"/>
    </source>
</evidence>
<dbReference type="KEGG" id="bapi:BBC0122_020540"/>
<dbReference type="OrthoDB" id="436461at2"/>